<dbReference type="GO" id="GO:0051536">
    <property type="term" value="F:iron-sulfur cluster binding"/>
    <property type="evidence" value="ECO:0007669"/>
    <property type="project" value="UniProtKB-KW"/>
</dbReference>
<dbReference type="PANTHER" id="PTHR42917:SF2">
    <property type="entry name" value="2,4-DIENOYL-COA REDUCTASE [(2E)-ENOYL-COA-PRODUCING]"/>
    <property type="match status" value="1"/>
</dbReference>
<dbReference type="Pfam" id="PF07992">
    <property type="entry name" value="Pyr_redox_2"/>
    <property type="match status" value="1"/>
</dbReference>
<dbReference type="PANTHER" id="PTHR42917">
    <property type="entry name" value="2,4-DIENOYL-COA REDUCTASE"/>
    <property type="match status" value="1"/>
</dbReference>
<reference evidence="12 13" key="1">
    <citation type="journal article" date="2015" name="Stand. Genomic Sci.">
        <title>Genomic Encyclopedia of Bacterial and Archaeal Type Strains, Phase III: the genomes of soil and plant-associated and newly described type strains.</title>
        <authorList>
            <person name="Whitman W.B."/>
            <person name="Woyke T."/>
            <person name="Klenk H.P."/>
            <person name="Zhou Y."/>
            <person name="Lilburn T.G."/>
            <person name="Beck B.J."/>
            <person name="De Vos P."/>
            <person name="Vandamme P."/>
            <person name="Eisen J.A."/>
            <person name="Garrity G."/>
            <person name="Hugenholtz P."/>
            <person name="Kyrpides N.C."/>
        </authorList>
    </citation>
    <scope>NUCLEOTIDE SEQUENCE [LARGE SCALE GENOMIC DNA]</scope>
    <source>
        <strain evidence="12 13">DSM 64</strain>
    </source>
</reference>
<evidence type="ECO:0000313" key="13">
    <source>
        <dbReference type="Proteomes" id="UP000321485"/>
    </source>
</evidence>
<evidence type="ECO:0000256" key="9">
    <source>
        <dbReference type="ARBA" id="ARBA00023014"/>
    </source>
</evidence>
<dbReference type="FunFam" id="3.20.20.70:FF:000082">
    <property type="entry name" value="NADPH-dependent 2,4-dienoyl-CoA reductase"/>
    <property type="match status" value="1"/>
</dbReference>
<evidence type="ECO:0000259" key="10">
    <source>
        <dbReference type="Pfam" id="PF00724"/>
    </source>
</evidence>
<keyword evidence="8" id="KW-0408">Iron</keyword>
<keyword evidence="6" id="KW-0479">Metal-binding</keyword>
<comment type="similarity">
    <text evidence="3">In the N-terminal section; belongs to the NADH:flavin oxidoreductase/NADH oxidase family.</text>
</comment>
<dbReference type="GO" id="GO:0046872">
    <property type="term" value="F:metal ion binding"/>
    <property type="evidence" value="ECO:0007669"/>
    <property type="project" value="UniProtKB-KW"/>
</dbReference>
<dbReference type="SUPFAM" id="SSF51395">
    <property type="entry name" value="FMN-linked oxidoreductases"/>
    <property type="match status" value="1"/>
</dbReference>
<comment type="cofactor">
    <cofactor evidence="1">
        <name>FMN</name>
        <dbReference type="ChEBI" id="CHEBI:58210"/>
    </cofactor>
</comment>
<evidence type="ECO:0000256" key="3">
    <source>
        <dbReference type="ARBA" id="ARBA00011048"/>
    </source>
</evidence>
<dbReference type="InterPro" id="IPR051793">
    <property type="entry name" value="NADH:flavin_oxidoreductase"/>
</dbReference>
<dbReference type="PRINTS" id="PR00411">
    <property type="entry name" value="PNDRDTASEI"/>
</dbReference>
<dbReference type="AlphaFoldDB" id="A0A561XEK2"/>
<dbReference type="GO" id="GO:0008670">
    <property type="term" value="F:2,4-dienoyl-CoA reductase (NADPH) activity"/>
    <property type="evidence" value="ECO:0007669"/>
    <property type="project" value="TreeGrafter"/>
</dbReference>
<dbReference type="Proteomes" id="UP000321485">
    <property type="component" value="Unassembled WGS sequence"/>
</dbReference>
<sequence length="705" mass="74801">MAAPAAPAAPAAAAAAASMPGAALYPHLLAPLDLGFTTLKNRVLMGSMHTGLEDGRDLSRMAAYFRERAEGDVGLIVTGGFAPNIAGWAKPFAGTLATSGAAKRHRVVTEAVHEAGGKIALQILHTGRYAYHPLAVAPSRLQSPISPFTPFALSASGVERQIRAFVRCAVKAREAGYDGVEVMGSEGYFINQFLSQATNLRRDAWGGDYSHRMRLPVEILARMREAVGPDFIIIYRLSMIDLVPGGSAWDEIVTLGKAVATGGANIVNTGIGWHEARVPTIATSVPRAAFAWVTQKMKAEFAAAGITTPLVTSNRINTPEVAEQVLADGCADMVSMARPLLADAAFVKKAAQGRADRINTCIACNQACLDHVFQNKTSSCLVNPRACHETELVYRPIATPASRKRIAVVGAGPAGLTAATVAAERGHEVHLFDAAPAIGGQLNMAKVIPGKEEFHEMLRYLATRVEDTGVQLHLNRKVAAADLAGFDEVIVATGVEPRDPKIPGQDHPKVLSYIDVLRHGKPVGERVAIIGAGGIGFDVAEFLTHGEHPSTTLDLPAWKAEWGITDPAEARGGLAASGPRVTPPARQVTLLQRKKGKLGGGLGKTTGWIHRTVLKMKAVEMVGGVNYERIADEGLLVSYGEKREDPTWIPCDTVVLCAGQVPLRSLAQDLEAQGRKPHLIGGALEAGELDAKRAIDQAARLAARL</sequence>
<dbReference type="InterPro" id="IPR036188">
    <property type="entry name" value="FAD/NAD-bd_sf"/>
</dbReference>
<evidence type="ECO:0000256" key="8">
    <source>
        <dbReference type="ARBA" id="ARBA00023004"/>
    </source>
</evidence>
<dbReference type="Gene3D" id="3.20.20.70">
    <property type="entry name" value="Aldolase class I"/>
    <property type="match status" value="1"/>
</dbReference>
<dbReference type="InterPro" id="IPR023753">
    <property type="entry name" value="FAD/NAD-binding_dom"/>
</dbReference>
<dbReference type="Pfam" id="PF00724">
    <property type="entry name" value="Oxidored_FMN"/>
    <property type="match status" value="1"/>
</dbReference>
<evidence type="ECO:0000256" key="2">
    <source>
        <dbReference type="ARBA" id="ARBA00001966"/>
    </source>
</evidence>
<dbReference type="SUPFAM" id="SSF51905">
    <property type="entry name" value="FAD/NAD(P)-binding domain"/>
    <property type="match status" value="1"/>
</dbReference>
<keyword evidence="9" id="KW-0411">Iron-sulfur</keyword>
<keyword evidence="7" id="KW-0560">Oxidoreductase</keyword>
<dbReference type="GO" id="GO:0033543">
    <property type="term" value="P:fatty acid beta-oxidation, unsaturated, even number, reductase/isomerase pathway"/>
    <property type="evidence" value="ECO:0007669"/>
    <property type="project" value="TreeGrafter"/>
</dbReference>
<dbReference type="EMBL" id="VJWE01000016">
    <property type="protein sequence ID" value="TWG34570.1"/>
    <property type="molecule type" value="Genomic_DNA"/>
</dbReference>
<dbReference type="InterPro" id="IPR001155">
    <property type="entry name" value="OxRdtase_FMN_N"/>
</dbReference>
<comment type="cofactor">
    <cofactor evidence="2">
        <name>[4Fe-4S] cluster</name>
        <dbReference type="ChEBI" id="CHEBI:49883"/>
    </cofactor>
</comment>
<feature type="domain" description="FAD/NAD(P)-binding" evidence="11">
    <location>
        <begin position="405"/>
        <end position="669"/>
    </location>
</feature>
<comment type="caution">
    <text evidence="12">The sequence shown here is derived from an EMBL/GenBank/DDBJ whole genome shotgun (WGS) entry which is preliminary data.</text>
</comment>
<keyword evidence="5" id="KW-0288">FMN</keyword>
<gene>
    <name evidence="12" type="ORF">ATF69_3567</name>
</gene>
<accession>A0A561XEK2</accession>
<evidence type="ECO:0000256" key="4">
    <source>
        <dbReference type="ARBA" id="ARBA00022630"/>
    </source>
</evidence>
<name>A0A561XEK2_ACIDE</name>
<evidence type="ECO:0000256" key="1">
    <source>
        <dbReference type="ARBA" id="ARBA00001917"/>
    </source>
</evidence>
<dbReference type="SUPFAM" id="SSF51971">
    <property type="entry name" value="Nucleotide-binding domain"/>
    <property type="match status" value="1"/>
</dbReference>
<dbReference type="PRINTS" id="PR00368">
    <property type="entry name" value="FADPNR"/>
</dbReference>
<evidence type="ECO:0000256" key="5">
    <source>
        <dbReference type="ARBA" id="ARBA00022643"/>
    </source>
</evidence>
<dbReference type="GO" id="GO:0010181">
    <property type="term" value="F:FMN binding"/>
    <property type="evidence" value="ECO:0007669"/>
    <property type="project" value="InterPro"/>
</dbReference>
<proteinExistence type="inferred from homology"/>
<feature type="domain" description="NADH:flavin oxidoreductase/NADH oxidase N-terminal" evidence="10">
    <location>
        <begin position="28"/>
        <end position="356"/>
    </location>
</feature>
<dbReference type="Gene3D" id="3.40.50.720">
    <property type="entry name" value="NAD(P)-binding Rossmann-like Domain"/>
    <property type="match status" value="1"/>
</dbReference>
<protein>
    <submittedName>
        <fullName evidence="12">2,4-dienoyl-CoA reductase (NADPH2)</fullName>
    </submittedName>
</protein>
<evidence type="ECO:0000256" key="7">
    <source>
        <dbReference type="ARBA" id="ARBA00023002"/>
    </source>
</evidence>
<dbReference type="Gene3D" id="3.50.50.60">
    <property type="entry name" value="FAD/NAD(P)-binding domain"/>
    <property type="match status" value="1"/>
</dbReference>
<dbReference type="CDD" id="cd02930">
    <property type="entry name" value="DCR_FMN"/>
    <property type="match status" value="1"/>
</dbReference>
<evidence type="ECO:0000313" key="12">
    <source>
        <dbReference type="EMBL" id="TWG34570.1"/>
    </source>
</evidence>
<evidence type="ECO:0000256" key="6">
    <source>
        <dbReference type="ARBA" id="ARBA00022723"/>
    </source>
</evidence>
<organism evidence="12 13">
    <name type="scientific">Acidovorax delafieldii</name>
    <name type="common">Pseudomonas delafieldii</name>
    <dbReference type="NCBI Taxonomy" id="47920"/>
    <lineage>
        <taxon>Bacteria</taxon>
        <taxon>Pseudomonadati</taxon>
        <taxon>Pseudomonadota</taxon>
        <taxon>Betaproteobacteria</taxon>
        <taxon>Burkholderiales</taxon>
        <taxon>Comamonadaceae</taxon>
        <taxon>Acidovorax</taxon>
    </lineage>
</organism>
<evidence type="ECO:0000259" key="11">
    <source>
        <dbReference type="Pfam" id="PF07992"/>
    </source>
</evidence>
<keyword evidence="4" id="KW-0285">Flavoprotein</keyword>
<dbReference type="InterPro" id="IPR013785">
    <property type="entry name" value="Aldolase_TIM"/>
</dbReference>